<dbReference type="PRINTS" id="PR00502">
    <property type="entry name" value="NUDIXFAMILY"/>
</dbReference>
<evidence type="ECO:0000256" key="4">
    <source>
        <dbReference type="RuleBase" id="RU003476"/>
    </source>
</evidence>
<name>A0ABU0WX44_9PSEU</name>
<evidence type="ECO:0000256" key="3">
    <source>
        <dbReference type="ARBA" id="ARBA00022801"/>
    </source>
</evidence>
<evidence type="ECO:0000256" key="2">
    <source>
        <dbReference type="ARBA" id="ARBA00005582"/>
    </source>
</evidence>
<dbReference type="InterPro" id="IPR020084">
    <property type="entry name" value="NUDIX_hydrolase_CS"/>
</dbReference>
<organism evidence="6 7">
    <name type="scientific">Saccharothrix yanglingensis</name>
    <dbReference type="NCBI Taxonomy" id="659496"/>
    <lineage>
        <taxon>Bacteria</taxon>
        <taxon>Bacillati</taxon>
        <taxon>Actinomycetota</taxon>
        <taxon>Actinomycetes</taxon>
        <taxon>Pseudonocardiales</taxon>
        <taxon>Pseudonocardiaceae</taxon>
        <taxon>Saccharothrix</taxon>
    </lineage>
</organism>
<dbReference type="InterPro" id="IPR000086">
    <property type="entry name" value="NUDIX_hydrolase_dom"/>
</dbReference>
<comment type="caution">
    <text evidence="6">The sequence shown here is derived from an EMBL/GenBank/DDBJ whole genome shotgun (WGS) entry which is preliminary data.</text>
</comment>
<evidence type="ECO:0000313" key="7">
    <source>
        <dbReference type="Proteomes" id="UP001225605"/>
    </source>
</evidence>
<dbReference type="InterPro" id="IPR015797">
    <property type="entry name" value="NUDIX_hydrolase-like_dom_sf"/>
</dbReference>
<accession>A0ABU0WX44</accession>
<dbReference type="PANTHER" id="PTHR43046">
    <property type="entry name" value="GDP-MANNOSE MANNOSYL HYDROLASE"/>
    <property type="match status" value="1"/>
</dbReference>
<dbReference type="Gene3D" id="3.90.79.10">
    <property type="entry name" value="Nucleoside Triphosphate Pyrophosphohydrolase"/>
    <property type="match status" value="1"/>
</dbReference>
<evidence type="ECO:0000259" key="5">
    <source>
        <dbReference type="PROSITE" id="PS51462"/>
    </source>
</evidence>
<dbReference type="PANTHER" id="PTHR43046:SF16">
    <property type="entry name" value="ADP-RIBOSE PYROPHOSPHATASE YJHB-RELATED"/>
    <property type="match status" value="1"/>
</dbReference>
<dbReference type="EMBL" id="NSDM01000004">
    <property type="protein sequence ID" value="MDQ2584426.1"/>
    <property type="molecule type" value="Genomic_DNA"/>
</dbReference>
<gene>
    <name evidence="6" type="ORF">CKY47_10625</name>
</gene>
<sequence length="143" mass="15609">MHRHLVDVHVKLVRGDGRVLLIRRRDPDPRFDGKWHLPAGKVEAGESAPAAAVREVAEEVGVRIQDVKIFHVTHAVAPGVEGRVGFFLEAGGWEGEPVVREPDRCSGIGWFALSDLPDDLLGCTAIGLSADEPFSVVGWERDT</sequence>
<keyword evidence="7" id="KW-1185">Reference proteome</keyword>
<dbReference type="Pfam" id="PF00293">
    <property type="entry name" value="NUDIX"/>
    <property type="match status" value="1"/>
</dbReference>
<evidence type="ECO:0000256" key="1">
    <source>
        <dbReference type="ARBA" id="ARBA00001946"/>
    </source>
</evidence>
<dbReference type="Proteomes" id="UP001225605">
    <property type="component" value="Unassembled WGS sequence"/>
</dbReference>
<comment type="similarity">
    <text evidence="2 4">Belongs to the Nudix hydrolase family.</text>
</comment>
<comment type="cofactor">
    <cofactor evidence="1">
        <name>Mg(2+)</name>
        <dbReference type="ChEBI" id="CHEBI:18420"/>
    </cofactor>
</comment>
<evidence type="ECO:0000313" key="6">
    <source>
        <dbReference type="EMBL" id="MDQ2584426.1"/>
    </source>
</evidence>
<feature type="domain" description="Nudix hydrolase" evidence="5">
    <location>
        <begin position="2"/>
        <end position="142"/>
    </location>
</feature>
<protein>
    <submittedName>
        <fullName evidence="6">DNA mismatch repair protein MutT</fullName>
    </submittedName>
</protein>
<reference evidence="6 7" key="1">
    <citation type="submission" date="2017-06" db="EMBL/GenBank/DDBJ databases">
        <title>Cultured bacterium strain Saccharothrix yanglingensis Hhs.015.</title>
        <authorList>
            <person name="Xia Y."/>
        </authorList>
    </citation>
    <scope>NUCLEOTIDE SEQUENCE [LARGE SCALE GENOMIC DNA]</scope>
    <source>
        <strain evidence="6 7">Hhs.015</strain>
    </source>
</reference>
<dbReference type="SUPFAM" id="SSF55811">
    <property type="entry name" value="Nudix"/>
    <property type="match status" value="1"/>
</dbReference>
<keyword evidence="3 4" id="KW-0378">Hydrolase</keyword>
<dbReference type="PROSITE" id="PS51462">
    <property type="entry name" value="NUDIX"/>
    <property type="match status" value="1"/>
</dbReference>
<dbReference type="InterPro" id="IPR020476">
    <property type="entry name" value="Nudix_hydrolase"/>
</dbReference>
<dbReference type="PROSITE" id="PS00893">
    <property type="entry name" value="NUDIX_BOX"/>
    <property type="match status" value="1"/>
</dbReference>
<proteinExistence type="inferred from homology"/>